<keyword evidence="5 13" id="KW-0812">Transmembrane</keyword>
<dbReference type="Gene3D" id="2.60.40.420">
    <property type="entry name" value="Cupredoxins - blue copper proteins"/>
    <property type="match status" value="1"/>
</dbReference>
<proteinExistence type="inferred from homology"/>
<evidence type="ECO:0000256" key="11">
    <source>
        <dbReference type="ARBA" id="ARBA00023136"/>
    </source>
</evidence>
<dbReference type="EMBL" id="JAPDOG010000042">
    <property type="protein sequence ID" value="MCW3784413.1"/>
    <property type="molecule type" value="Genomic_DNA"/>
</dbReference>
<dbReference type="Pfam" id="PF00116">
    <property type="entry name" value="COX2"/>
    <property type="match status" value="1"/>
</dbReference>
<comment type="subcellular location">
    <subcellularLocation>
        <location evidence="1">Membrane</location>
        <topology evidence="1">Multi-pass membrane protein</topology>
    </subcellularLocation>
</comment>
<feature type="transmembrane region" description="Helical" evidence="13">
    <location>
        <begin position="41"/>
        <end position="62"/>
    </location>
</feature>
<evidence type="ECO:0000256" key="6">
    <source>
        <dbReference type="ARBA" id="ARBA00022723"/>
    </source>
</evidence>
<dbReference type="PANTHER" id="PTHR22888">
    <property type="entry name" value="CYTOCHROME C OXIDASE, SUBUNIT II"/>
    <property type="match status" value="1"/>
</dbReference>
<protein>
    <recommendedName>
        <fullName evidence="3">cytochrome-c oxidase</fullName>
        <ecNumber evidence="3">7.1.1.9</ecNumber>
    </recommendedName>
</protein>
<evidence type="ECO:0000256" key="9">
    <source>
        <dbReference type="ARBA" id="ARBA00022989"/>
    </source>
</evidence>
<dbReference type="InterPro" id="IPR036257">
    <property type="entry name" value="Cyt_c_oxidase_su2_TM_sf"/>
</dbReference>
<keyword evidence="16" id="KW-1185">Reference proteome</keyword>
<evidence type="ECO:0000256" key="3">
    <source>
        <dbReference type="ARBA" id="ARBA00012949"/>
    </source>
</evidence>
<evidence type="ECO:0000256" key="10">
    <source>
        <dbReference type="ARBA" id="ARBA00023008"/>
    </source>
</evidence>
<keyword evidence="4" id="KW-0813">Transport</keyword>
<dbReference type="PANTHER" id="PTHR22888:SF9">
    <property type="entry name" value="CYTOCHROME C OXIDASE SUBUNIT 2"/>
    <property type="match status" value="1"/>
</dbReference>
<keyword evidence="6" id="KW-0479">Metal-binding</keyword>
<dbReference type="Gene3D" id="1.10.287.90">
    <property type="match status" value="1"/>
</dbReference>
<dbReference type="InterPro" id="IPR002429">
    <property type="entry name" value="CcO_II-like_C"/>
</dbReference>
<keyword evidence="11 13" id="KW-0472">Membrane</keyword>
<comment type="caution">
    <text evidence="15">The sequence shown here is derived from an EMBL/GenBank/DDBJ whole genome shotgun (WGS) entry which is preliminary data.</text>
</comment>
<evidence type="ECO:0000256" key="12">
    <source>
        <dbReference type="ARBA" id="ARBA00047816"/>
    </source>
</evidence>
<keyword evidence="8" id="KW-0249">Electron transport</keyword>
<gene>
    <name evidence="15" type="ORF">OM960_23080</name>
</gene>
<dbReference type="InterPro" id="IPR001505">
    <property type="entry name" value="Copper_CuA"/>
</dbReference>
<evidence type="ECO:0000256" key="2">
    <source>
        <dbReference type="ARBA" id="ARBA00007866"/>
    </source>
</evidence>
<dbReference type="CDD" id="cd13919">
    <property type="entry name" value="CuRO_HCO_II_like_5"/>
    <property type="match status" value="1"/>
</dbReference>
<evidence type="ECO:0000259" key="14">
    <source>
        <dbReference type="PROSITE" id="PS50857"/>
    </source>
</evidence>
<dbReference type="SUPFAM" id="SSF49503">
    <property type="entry name" value="Cupredoxins"/>
    <property type="match status" value="1"/>
</dbReference>
<reference evidence="15 16" key="1">
    <citation type="submission" date="2022-10" db="EMBL/GenBank/DDBJ databases">
        <title>Defluviimonas sp. CAU 1641 isolated from mud.</title>
        <authorList>
            <person name="Kim W."/>
        </authorList>
    </citation>
    <scope>NUCLEOTIDE SEQUENCE [LARGE SCALE GENOMIC DNA]</scope>
    <source>
        <strain evidence="15 16">CAU 1641</strain>
    </source>
</reference>
<evidence type="ECO:0000256" key="13">
    <source>
        <dbReference type="SAM" id="Phobius"/>
    </source>
</evidence>
<sequence length="273" mass="30423">MIVALILLLLVLGSVIFHLVSPWWWTPIASNWAYIDSTLVVTFWITGIVFAAVVLFLAYCVYRFRHQPGRKADYEPENKRLEVWLTVATSIGVAAMLAPGLIVWKQFVTVPSEATEVEVVGQQWSWSYRLPGADGKLGASGVNWISADNPLGVSPHDSNGADDVIVEGGDLHLPIGKPVKVVLRSVDVLHDFYVPEFRAKMDMVPGTVTYFWFTPIRTGEFEVLCAELCGTGHAFMRSYVQVQEQAEYDAWLGEQVTFASLQRPRPVRVAAEP</sequence>
<dbReference type="Proteomes" id="UP001207582">
    <property type="component" value="Unassembled WGS sequence"/>
</dbReference>
<evidence type="ECO:0000256" key="4">
    <source>
        <dbReference type="ARBA" id="ARBA00022448"/>
    </source>
</evidence>
<evidence type="ECO:0000256" key="1">
    <source>
        <dbReference type="ARBA" id="ARBA00004141"/>
    </source>
</evidence>
<dbReference type="InterPro" id="IPR008972">
    <property type="entry name" value="Cupredoxin"/>
</dbReference>
<comment type="similarity">
    <text evidence="2">Belongs to the cytochrome c oxidase subunit 2 family.</text>
</comment>
<dbReference type="PROSITE" id="PS00078">
    <property type="entry name" value="COX2"/>
    <property type="match status" value="1"/>
</dbReference>
<dbReference type="EC" id="7.1.1.9" evidence="3"/>
<keyword evidence="9 13" id="KW-1133">Transmembrane helix</keyword>
<dbReference type="SUPFAM" id="SSF81464">
    <property type="entry name" value="Cytochrome c oxidase subunit II-like, transmembrane region"/>
    <property type="match status" value="1"/>
</dbReference>
<feature type="domain" description="Cytochrome oxidase subunit II copper A binding" evidence="14">
    <location>
        <begin position="112"/>
        <end position="254"/>
    </location>
</feature>
<evidence type="ECO:0000256" key="5">
    <source>
        <dbReference type="ARBA" id="ARBA00022692"/>
    </source>
</evidence>
<organism evidence="15 16">
    <name type="scientific">Defluviimonas salinarum</name>
    <dbReference type="NCBI Taxonomy" id="2992147"/>
    <lineage>
        <taxon>Bacteria</taxon>
        <taxon>Pseudomonadati</taxon>
        <taxon>Pseudomonadota</taxon>
        <taxon>Alphaproteobacteria</taxon>
        <taxon>Rhodobacterales</taxon>
        <taxon>Paracoccaceae</taxon>
        <taxon>Albidovulum</taxon>
    </lineage>
</organism>
<keyword evidence="10" id="KW-0186">Copper</keyword>
<dbReference type="InterPro" id="IPR045187">
    <property type="entry name" value="CcO_II"/>
</dbReference>
<dbReference type="PRINTS" id="PR01166">
    <property type="entry name" value="CYCOXIDASEII"/>
</dbReference>
<dbReference type="PROSITE" id="PS50857">
    <property type="entry name" value="COX2_CUA"/>
    <property type="match status" value="1"/>
</dbReference>
<comment type="catalytic activity">
    <reaction evidence="12">
        <text>4 Fe(II)-[cytochrome c] + O2 + 8 H(+)(in) = 4 Fe(III)-[cytochrome c] + 2 H2O + 4 H(+)(out)</text>
        <dbReference type="Rhea" id="RHEA:11436"/>
        <dbReference type="Rhea" id="RHEA-COMP:10350"/>
        <dbReference type="Rhea" id="RHEA-COMP:14399"/>
        <dbReference type="ChEBI" id="CHEBI:15377"/>
        <dbReference type="ChEBI" id="CHEBI:15378"/>
        <dbReference type="ChEBI" id="CHEBI:15379"/>
        <dbReference type="ChEBI" id="CHEBI:29033"/>
        <dbReference type="ChEBI" id="CHEBI:29034"/>
        <dbReference type="EC" id="7.1.1.9"/>
    </reaction>
</comment>
<evidence type="ECO:0000256" key="8">
    <source>
        <dbReference type="ARBA" id="ARBA00022982"/>
    </source>
</evidence>
<name>A0ABT3JA49_9RHOB</name>
<accession>A0ABT3JA49</accession>
<evidence type="ECO:0000256" key="7">
    <source>
        <dbReference type="ARBA" id="ARBA00022967"/>
    </source>
</evidence>
<evidence type="ECO:0000313" key="15">
    <source>
        <dbReference type="EMBL" id="MCW3784413.1"/>
    </source>
</evidence>
<evidence type="ECO:0000313" key="16">
    <source>
        <dbReference type="Proteomes" id="UP001207582"/>
    </source>
</evidence>
<feature type="transmembrane region" description="Helical" evidence="13">
    <location>
        <begin position="83"/>
        <end position="104"/>
    </location>
</feature>
<keyword evidence="7" id="KW-1278">Translocase</keyword>